<dbReference type="GO" id="GO:0016787">
    <property type="term" value="F:hydrolase activity"/>
    <property type="evidence" value="ECO:0007669"/>
    <property type="project" value="UniProtKB-KW"/>
</dbReference>
<dbReference type="Pfam" id="PF13472">
    <property type="entry name" value="Lipase_GDSL_2"/>
    <property type="match status" value="1"/>
</dbReference>
<comment type="caution">
    <text evidence="3">The sequence shown here is derived from an EMBL/GenBank/DDBJ whole genome shotgun (WGS) entry which is preliminary data.</text>
</comment>
<dbReference type="HOGENOM" id="CLU_051989_0_1_1"/>
<dbReference type="AlphaFoldDB" id="V9FGY9"/>
<reference evidence="3 4" key="1">
    <citation type="submission" date="2013-11" db="EMBL/GenBank/DDBJ databases">
        <title>The Genome Sequence of Phytophthora parasitica P1569.</title>
        <authorList>
            <consortium name="The Broad Institute Genomics Platform"/>
            <person name="Russ C."/>
            <person name="Tyler B."/>
            <person name="Panabieres F."/>
            <person name="Shan W."/>
            <person name="Tripathy S."/>
            <person name="Grunwald N."/>
            <person name="Machado M."/>
            <person name="Johnson C.S."/>
            <person name="Arredondo F."/>
            <person name="Hong C."/>
            <person name="Coffey M."/>
            <person name="Young S.K."/>
            <person name="Zeng Q."/>
            <person name="Gargeya S."/>
            <person name="Fitzgerald M."/>
            <person name="Abouelleil A."/>
            <person name="Alvarado L."/>
            <person name="Chapman S.B."/>
            <person name="Gainer-Dewar J."/>
            <person name="Goldberg J."/>
            <person name="Griggs A."/>
            <person name="Gujja S."/>
            <person name="Hansen M."/>
            <person name="Howarth C."/>
            <person name="Imamovic A."/>
            <person name="Ireland A."/>
            <person name="Larimer J."/>
            <person name="McCowan C."/>
            <person name="Murphy C."/>
            <person name="Pearson M."/>
            <person name="Poon T.W."/>
            <person name="Priest M."/>
            <person name="Roberts A."/>
            <person name="Saif S."/>
            <person name="Shea T."/>
            <person name="Sykes S."/>
            <person name="Wortman J."/>
            <person name="Nusbaum C."/>
            <person name="Birren B."/>
        </authorList>
    </citation>
    <scope>NUCLEOTIDE SEQUENCE [LARGE SCALE GENOMIC DNA]</scope>
    <source>
        <strain evidence="3 4">P1569</strain>
    </source>
</reference>
<dbReference type="OrthoDB" id="671439at2759"/>
<dbReference type="FunFam" id="3.40.50.1110:FF:000002">
    <property type="entry name" value="isoamyl acetate-hydrolyzing esterase 1 homolog"/>
    <property type="match status" value="1"/>
</dbReference>
<dbReference type="Gene3D" id="3.40.50.1110">
    <property type="entry name" value="SGNH hydrolase"/>
    <property type="match status" value="1"/>
</dbReference>
<organism evidence="3 4">
    <name type="scientific">Phytophthora nicotianae P1569</name>
    <dbReference type="NCBI Taxonomy" id="1317065"/>
    <lineage>
        <taxon>Eukaryota</taxon>
        <taxon>Sar</taxon>
        <taxon>Stramenopiles</taxon>
        <taxon>Oomycota</taxon>
        <taxon>Peronosporomycetes</taxon>
        <taxon>Peronosporales</taxon>
        <taxon>Peronosporaceae</taxon>
        <taxon>Phytophthora</taxon>
    </lineage>
</organism>
<evidence type="ECO:0000313" key="3">
    <source>
        <dbReference type="EMBL" id="ETI50725.1"/>
    </source>
</evidence>
<sequence length="291" mass="32014">MALCSDAIRNIIVCVALAWIFGLPADSTAITTQFNRRPFLLLTGDSLTEHGTYPNVQGWVALLQAQYTRTADVIARGLSGYNTRWFLKDVMPVLENEINSGAYSSPSLITVWLGTNDAALTNGSNSEMHVPIEDYKQNLIKIVGRFQSEAPNTNILMITPPHIDDDARVKNAQERTDAKRGLVDRSNSAVGNYSRACVDVASTLNVPVLDLYAHFDAMASATRNTMLIDGIHFNAAGNKVVNEQLHNKLSAEFPDLVKSLEAWQFPAVSKYVMEDPWTAKNSTETTGQHVS</sequence>
<evidence type="ECO:0000256" key="1">
    <source>
        <dbReference type="ARBA" id="ARBA00022801"/>
    </source>
</evidence>
<protein>
    <recommendedName>
        <fullName evidence="2">SGNH hydrolase-type esterase domain-containing protein</fullName>
    </recommendedName>
</protein>
<dbReference type="eggNOG" id="KOG3035">
    <property type="taxonomic scope" value="Eukaryota"/>
</dbReference>
<gene>
    <name evidence="3" type="ORF">F443_05851</name>
</gene>
<dbReference type="Proteomes" id="UP000018721">
    <property type="component" value="Unassembled WGS sequence"/>
</dbReference>
<evidence type="ECO:0000259" key="2">
    <source>
        <dbReference type="Pfam" id="PF13472"/>
    </source>
</evidence>
<keyword evidence="4" id="KW-1185">Reference proteome</keyword>
<dbReference type="InterPro" id="IPR036514">
    <property type="entry name" value="SGNH_hydro_sf"/>
</dbReference>
<dbReference type="CDD" id="cd01838">
    <property type="entry name" value="Isoamyl_acetate_hydrolase_like"/>
    <property type="match status" value="1"/>
</dbReference>
<name>V9FGY9_PHYNI</name>
<dbReference type="SUPFAM" id="SSF52266">
    <property type="entry name" value="SGNH hydrolase"/>
    <property type="match status" value="1"/>
</dbReference>
<dbReference type="EMBL" id="ANIZ01000983">
    <property type="protein sequence ID" value="ETI50725.1"/>
    <property type="molecule type" value="Genomic_DNA"/>
</dbReference>
<feature type="domain" description="SGNH hydrolase-type esterase" evidence="2">
    <location>
        <begin position="44"/>
        <end position="239"/>
    </location>
</feature>
<accession>V9FGY9</accession>
<dbReference type="PANTHER" id="PTHR14209">
    <property type="entry name" value="ISOAMYL ACETATE-HYDROLYZING ESTERASE 1"/>
    <property type="match status" value="1"/>
</dbReference>
<evidence type="ECO:0000313" key="4">
    <source>
        <dbReference type="Proteomes" id="UP000018721"/>
    </source>
</evidence>
<keyword evidence="1" id="KW-0378">Hydrolase</keyword>
<dbReference type="InterPro" id="IPR045136">
    <property type="entry name" value="Iah1-like"/>
</dbReference>
<proteinExistence type="predicted"/>
<dbReference type="InterPro" id="IPR013830">
    <property type="entry name" value="SGNH_hydro"/>
</dbReference>
<dbReference type="PANTHER" id="PTHR14209:SF19">
    <property type="entry name" value="ISOAMYL ACETATE-HYDROLYZING ESTERASE 1 HOMOLOG"/>
    <property type="match status" value="1"/>
</dbReference>